<name>G7WLN7_METH6</name>
<proteinExistence type="predicted"/>
<dbReference type="HOGENOM" id="CLU_2091290_0_0_2"/>
<dbReference type="KEGG" id="mhi:Mhar_0969"/>
<evidence type="ECO:0000313" key="1">
    <source>
        <dbReference type="EMBL" id="AET64340.1"/>
    </source>
</evidence>
<sequence>MGSKIPATEFEQIQRLVEAGVYLNTSDFVRDAIRDKLASIKVIKYRDVDYNTAKKEVSGYFQSRGEAYPSDASEDLELDYDLVAEITEELRREGRLEVI</sequence>
<dbReference type="Pfam" id="PF17723">
    <property type="entry name" value="RHH_8"/>
    <property type="match status" value="1"/>
</dbReference>
<keyword evidence="2" id="KW-1185">Reference proteome</keyword>
<gene>
    <name evidence="1" type="ordered locus">Mhar_0969</name>
</gene>
<dbReference type="SUPFAM" id="SSF47598">
    <property type="entry name" value="Ribbon-helix-helix"/>
    <property type="match status" value="1"/>
</dbReference>
<organism evidence="1 2">
    <name type="scientific">Methanothrix harundinacea (strain 6Ac)</name>
    <name type="common">Methanosaeta harundinacea</name>
    <dbReference type="NCBI Taxonomy" id="1110509"/>
    <lineage>
        <taxon>Archaea</taxon>
        <taxon>Methanobacteriati</taxon>
        <taxon>Methanobacteriota</taxon>
        <taxon>Stenosarchaea group</taxon>
        <taxon>Methanomicrobia</taxon>
        <taxon>Methanotrichales</taxon>
        <taxon>Methanotrichaceae</taxon>
        <taxon>Methanothrix</taxon>
    </lineage>
</organism>
<dbReference type="EMBL" id="CP003117">
    <property type="protein sequence ID" value="AET64340.1"/>
    <property type="molecule type" value="Genomic_DNA"/>
</dbReference>
<dbReference type="PATRIC" id="fig|1110509.7.peg.1084"/>
<dbReference type="Proteomes" id="UP000005877">
    <property type="component" value="Chromosome"/>
</dbReference>
<evidence type="ECO:0000313" key="2">
    <source>
        <dbReference type="Proteomes" id="UP000005877"/>
    </source>
</evidence>
<dbReference type="AlphaFoldDB" id="G7WLN7"/>
<dbReference type="CDD" id="cd22231">
    <property type="entry name" value="RHH_NikR_HicB-like"/>
    <property type="match status" value="1"/>
</dbReference>
<accession>G7WLN7</accession>
<dbReference type="InterPro" id="IPR010985">
    <property type="entry name" value="Ribbon_hlx_hlx"/>
</dbReference>
<protein>
    <submittedName>
        <fullName evidence="1">Uncharacterized protein</fullName>
    </submittedName>
</protein>
<dbReference type="InterPro" id="IPR041088">
    <property type="entry name" value="RHH_8"/>
</dbReference>
<dbReference type="STRING" id="1110509.Mhar_0969"/>
<dbReference type="GO" id="GO:0006355">
    <property type="term" value="P:regulation of DNA-templated transcription"/>
    <property type="evidence" value="ECO:0007669"/>
    <property type="project" value="InterPro"/>
</dbReference>
<reference evidence="1 2" key="1">
    <citation type="journal article" date="2012" name="PLoS ONE">
        <title>The genome characteristics and predicted function of methyl-group oxidation pathway in the obligate aceticlastic methanogens, Methanosaeta spp.</title>
        <authorList>
            <person name="Zhu J."/>
            <person name="Zheng H."/>
            <person name="Ai G."/>
            <person name="Zhang G."/>
            <person name="Liu D."/>
            <person name="Liu X."/>
            <person name="Dong X."/>
        </authorList>
    </citation>
    <scope>NUCLEOTIDE SEQUENCE [LARGE SCALE GENOMIC DNA]</scope>
    <source>
        <strain evidence="1 2">6Ac</strain>
    </source>
</reference>